<protein>
    <submittedName>
        <fullName evidence="1">Uncharacterized protein</fullName>
    </submittedName>
</protein>
<dbReference type="AlphaFoldDB" id="C0HII6"/>
<reference evidence="1" key="1">
    <citation type="journal article" date="2009" name="PLoS Genet.">
        <title>Sequencing, mapping, and analysis of 27,455 maize full-length cDNAs.</title>
        <authorList>
            <person name="Soderlund C."/>
            <person name="Descour A."/>
            <person name="Kudrna D."/>
            <person name="Bomhoff M."/>
            <person name="Boyd L."/>
            <person name="Currie J."/>
            <person name="Angelova A."/>
            <person name="Collura K."/>
            <person name="Wissotski M."/>
            <person name="Ashley E."/>
            <person name="Morrow D."/>
            <person name="Fernandes J."/>
            <person name="Walbot V."/>
            <person name="Yu Y."/>
        </authorList>
    </citation>
    <scope>NUCLEOTIDE SEQUENCE</scope>
    <source>
        <strain evidence="1">B73</strain>
    </source>
</reference>
<sequence>MIHNYTAVTRSVINISTDGHKTIKHHNRNFGLRKFVETCSSKRYTVVRDTVLLFNINPTSHSSQVNYPLVLVLVLLTPCCKNLKRYCSTSDLSTPPSPEGSFLVLFVTFPLFCSA</sequence>
<organism evidence="1">
    <name type="scientific">Zea mays</name>
    <name type="common">Maize</name>
    <dbReference type="NCBI Taxonomy" id="4577"/>
    <lineage>
        <taxon>Eukaryota</taxon>
        <taxon>Viridiplantae</taxon>
        <taxon>Streptophyta</taxon>
        <taxon>Embryophyta</taxon>
        <taxon>Tracheophyta</taxon>
        <taxon>Spermatophyta</taxon>
        <taxon>Magnoliopsida</taxon>
        <taxon>Liliopsida</taxon>
        <taxon>Poales</taxon>
        <taxon>Poaceae</taxon>
        <taxon>PACMAD clade</taxon>
        <taxon>Panicoideae</taxon>
        <taxon>Andropogonodae</taxon>
        <taxon>Andropogoneae</taxon>
        <taxon>Tripsacinae</taxon>
        <taxon>Zea</taxon>
    </lineage>
</organism>
<proteinExistence type="evidence at transcript level"/>
<reference evidence="1" key="2">
    <citation type="submission" date="2012-06" db="EMBL/GenBank/DDBJ databases">
        <authorList>
            <person name="Yu Y."/>
            <person name="Currie J."/>
            <person name="Lomeli R."/>
            <person name="Angelova A."/>
            <person name="Collura K."/>
            <person name="Wissotski M."/>
            <person name="Campos D."/>
            <person name="Kudrna D."/>
            <person name="Golser W."/>
            <person name="Ashely E."/>
            <person name="Descour A."/>
            <person name="Fernandes J."/>
            <person name="Soderlund C."/>
            <person name="Walbot V."/>
        </authorList>
    </citation>
    <scope>NUCLEOTIDE SEQUENCE</scope>
    <source>
        <strain evidence="1">B73</strain>
    </source>
</reference>
<accession>C0HII6</accession>
<evidence type="ECO:0000313" key="1">
    <source>
        <dbReference type="EMBL" id="ACN26839.1"/>
    </source>
</evidence>
<name>C0HII6_MAIZE</name>
<dbReference type="EMBL" id="BT062142">
    <property type="protein sequence ID" value="ACN26839.1"/>
    <property type="molecule type" value="mRNA"/>
</dbReference>